<proteinExistence type="predicted"/>
<protein>
    <submittedName>
        <fullName evidence="1">Uncharacterized protein</fullName>
    </submittedName>
</protein>
<sequence>MPSIFFPPRPPLALSVARLPLDHLIALASLIHSHQNCSSLIASIWLPLSFALLVLRTPLLLLLIPISCSDRCQASYHGLHVPARDSSLPLLLPFPATQSKSVEAFASIDWYKILSKKKGTEFLMCYKDALLFRKQKGCYYESATRFLPLVAFGD</sequence>
<organism evidence="1 2">
    <name type="scientific">Psophocarpus tetragonolobus</name>
    <name type="common">Winged bean</name>
    <name type="synonym">Dolichos tetragonolobus</name>
    <dbReference type="NCBI Taxonomy" id="3891"/>
    <lineage>
        <taxon>Eukaryota</taxon>
        <taxon>Viridiplantae</taxon>
        <taxon>Streptophyta</taxon>
        <taxon>Embryophyta</taxon>
        <taxon>Tracheophyta</taxon>
        <taxon>Spermatophyta</taxon>
        <taxon>Magnoliopsida</taxon>
        <taxon>eudicotyledons</taxon>
        <taxon>Gunneridae</taxon>
        <taxon>Pentapetalae</taxon>
        <taxon>rosids</taxon>
        <taxon>fabids</taxon>
        <taxon>Fabales</taxon>
        <taxon>Fabaceae</taxon>
        <taxon>Papilionoideae</taxon>
        <taxon>50 kb inversion clade</taxon>
        <taxon>NPAAA clade</taxon>
        <taxon>indigoferoid/millettioid clade</taxon>
        <taxon>Phaseoleae</taxon>
        <taxon>Psophocarpus</taxon>
    </lineage>
</organism>
<reference evidence="1 2" key="1">
    <citation type="submission" date="2024-01" db="EMBL/GenBank/DDBJ databases">
        <title>The genomes of 5 underutilized Papilionoideae crops provide insights into root nodulation and disease resistanc.</title>
        <authorList>
            <person name="Jiang F."/>
        </authorList>
    </citation>
    <scope>NUCLEOTIDE SEQUENCE [LARGE SCALE GENOMIC DNA]</scope>
    <source>
        <strain evidence="1">DUOXIRENSHENG_FW03</strain>
        <tissue evidence="1">Leaves</tissue>
    </source>
</reference>
<dbReference type="EMBL" id="JAYMYS010000002">
    <property type="protein sequence ID" value="KAK7406417.1"/>
    <property type="molecule type" value="Genomic_DNA"/>
</dbReference>
<gene>
    <name evidence="1" type="ORF">VNO78_08041</name>
</gene>
<keyword evidence="2" id="KW-1185">Reference proteome</keyword>
<name>A0AAN9XS86_PSOTE</name>
<evidence type="ECO:0000313" key="1">
    <source>
        <dbReference type="EMBL" id="KAK7406417.1"/>
    </source>
</evidence>
<dbReference type="AlphaFoldDB" id="A0AAN9XS86"/>
<dbReference type="Proteomes" id="UP001386955">
    <property type="component" value="Unassembled WGS sequence"/>
</dbReference>
<accession>A0AAN9XS86</accession>
<comment type="caution">
    <text evidence="1">The sequence shown here is derived from an EMBL/GenBank/DDBJ whole genome shotgun (WGS) entry which is preliminary data.</text>
</comment>
<evidence type="ECO:0000313" key="2">
    <source>
        <dbReference type="Proteomes" id="UP001386955"/>
    </source>
</evidence>